<dbReference type="SMART" id="SM00908">
    <property type="entry name" value="Gal-bind_lectin"/>
    <property type="match status" value="1"/>
</dbReference>
<dbReference type="SUPFAM" id="SSF50978">
    <property type="entry name" value="WD40 repeat-like"/>
    <property type="match status" value="1"/>
</dbReference>
<feature type="compositionally biased region" description="Acidic residues" evidence="5">
    <location>
        <begin position="423"/>
        <end position="432"/>
    </location>
</feature>
<dbReference type="Pfam" id="PF00400">
    <property type="entry name" value="WD40"/>
    <property type="match status" value="6"/>
</dbReference>
<feature type="region of interest" description="Disordered" evidence="5">
    <location>
        <begin position="411"/>
        <end position="467"/>
    </location>
</feature>
<dbReference type="InterPro" id="IPR015943">
    <property type="entry name" value="WD40/YVTN_repeat-like_dom_sf"/>
</dbReference>
<gene>
    <name evidence="7" type="ORF">DSTB1V02_LOCUS11521</name>
</gene>
<dbReference type="SMART" id="SM00276">
    <property type="entry name" value="GLECT"/>
    <property type="match status" value="1"/>
</dbReference>
<dbReference type="CDD" id="cd00200">
    <property type="entry name" value="WD40"/>
    <property type="match status" value="1"/>
</dbReference>
<feature type="repeat" description="WD" evidence="4">
    <location>
        <begin position="724"/>
        <end position="765"/>
    </location>
</feature>
<dbReference type="AlphaFoldDB" id="A0A7R9FR14"/>
<dbReference type="SMART" id="SM00320">
    <property type="entry name" value="WD40"/>
    <property type="match status" value="6"/>
</dbReference>
<feature type="domain" description="Galectin" evidence="6">
    <location>
        <begin position="6"/>
        <end position="179"/>
    </location>
</feature>
<dbReference type="Gene3D" id="2.60.120.200">
    <property type="match status" value="1"/>
</dbReference>
<dbReference type="InterPro" id="IPR019775">
    <property type="entry name" value="WD40_repeat_CS"/>
</dbReference>
<evidence type="ECO:0000256" key="3">
    <source>
        <dbReference type="ARBA" id="ARBA00022737"/>
    </source>
</evidence>
<evidence type="ECO:0000259" key="6">
    <source>
        <dbReference type="PROSITE" id="PS51304"/>
    </source>
</evidence>
<dbReference type="InterPro" id="IPR036322">
    <property type="entry name" value="WD40_repeat_dom_sf"/>
</dbReference>
<dbReference type="InterPro" id="IPR001680">
    <property type="entry name" value="WD40_rpt"/>
</dbReference>
<dbReference type="SMART" id="SM00500">
    <property type="entry name" value="SFM"/>
    <property type="match status" value="1"/>
</dbReference>
<dbReference type="EMBL" id="LR903320">
    <property type="protein sequence ID" value="CAD7251759.1"/>
    <property type="molecule type" value="Genomic_DNA"/>
</dbReference>
<feature type="repeat" description="WD" evidence="4">
    <location>
        <begin position="632"/>
        <end position="673"/>
    </location>
</feature>
<dbReference type="InterPro" id="IPR013320">
    <property type="entry name" value="ConA-like_dom_sf"/>
</dbReference>
<feature type="region of interest" description="Disordered" evidence="5">
    <location>
        <begin position="547"/>
        <end position="569"/>
    </location>
</feature>
<feature type="compositionally biased region" description="Basic and acidic residues" evidence="5">
    <location>
        <begin position="433"/>
        <end position="457"/>
    </location>
</feature>
<feature type="compositionally biased region" description="Low complexity" evidence="5">
    <location>
        <begin position="215"/>
        <end position="262"/>
    </location>
</feature>
<feature type="repeat" description="WD" evidence="4">
    <location>
        <begin position="814"/>
        <end position="847"/>
    </location>
</feature>
<sequence length="892" mass="98074">MEGIPFCGPISSGLLHGNMVRIHGQALPYAHRFAINLQCGPNVNPRDDLALHFGVDFDQNCIIRNSLMNQMWGPEERHGGFPFAQNAPFEVLILCEGSQYKFSVPSAFAMISKAEKQTLENVGVFLPFPVFSHGQPVADPEVVAVNGSHFTEFQHRIPPERVGYLSMDGDMSVRLIQYDNSQGAYRPDRPRSTPPPLNYSGMPPSGPLPYPSYSPYPSSSGLTPPQPGYPMSSGSQGYPSQGPGYPMSSGSQGYPSQGPGYPTTSSYSHHQSKSGQGGILGMAAAAVGGVVGSALGRKTGKHMGMNPMYPAAGLAGAALMGSKGKHMGMNPMYPAAGLGAAGLAGAALMGPKGLKKQRKAQKKALKYGLPIAAVGVYEALNPKMSDEESEGELRLPKGRVVHYGSLEEGERVRLAQEKLGDASTEEESESEDERQGDHREGEKMKEEEYPLGEDAHKPSIKMRKKDTSGHINISSEYMELEGALETDERKAVLEEFERRKRARQIQVSTDDEQVKLQLRHLGHPICLFGEGPGDRRHRLRDILSRLGEEAARMPKSDDAKRKRQEEPEMTWYHEGPESLRAARLWLVEYSLKRAQERLARAREEKAQPETVKNSRRQEIQKKAESLSIYGSQIGDSRPVSYVEFSPNGEILASASWSGLCKLWSVPECECLKTLRGHECNVCAITFHPQATLSQEENAINLASCATDGSINLWSLESDEPIADMEGQGCRVSRVNFHPSGRFLASCVEDGSWRLWDLEAQVEVLHQEGHSKGVHDIAFQCDGSVAVTGYHIATGGQDNVAKIWDLRQSKCLYTIPAHVNLISGLKFHPKHGQLLVTASYDNTAKVWSHPQWQPIKKLSGHDNKVMGVDIQRDGPYIVTSSFDRTIKLWAPES</sequence>
<feature type="repeat" description="WD" evidence="4">
    <location>
        <begin position="766"/>
        <end position="813"/>
    </location>
</feature>
<reference evidence="7" key="1">
    <citation type="submission" date="2020-11" db="EMBL/GenBank/DDBJ databases">
        <authorList>
            <person name="Tran Van P."/>
        </authorList>
    </citation>
    <scope>NUCLEOTIDE SEQUENCE</scope>
</reference>
<dbReference type="InterPro" id="IPR001079">
    <property type="entry name" value="Galectin_CRD"/>
</dbReference>
<dbReference type="PANTHER" id="PTHR19846:SF0">
    <property type="entry name" value="PRE-MRNA PROCESSING FACTOR 4"/>
    <property type="match status" value="1"/>
</dbReference>
<dbReference type="PROSITE" id="PS51304">
    <property type="entry name" value="GALECTIN"/>
    <property type="match status" value="1"/>
</dbReference>
<dbReference type="SUPFAM" id="SSF49899">
    <property type="entry name" value="Concanavalin A-like lectins/glucanases"/>
    <property type="match status" value="2"/>
</dbReference>
<dbReference type="Pfam" id="PF08799">
    <property type="entry name" value="PRP4"/>
    <property type="match status" value="1"/>
</dbReference>
<keyword evidence="1 4" id="KW-0853">WD repeat</keyword>
<proteinExistence type="predicted"/>
<protein>
    <recommendedName>
        <fullName evidence="6">Galectin domain-containing protein</fullName>
    </recommendedName>
</protein>
<dbReference type="Gene3D" id="2.130.10.10">
    <property type="entry name" value="YVTN repeat-like/Quinoprotein amine dehydrogenase"/>
    <property type="match status" value="2"/>
</dbReference>
<dbReference type="PROSITE" id="PS50082">
    <property type="entry name" value="WD_REPEATS_2"/>
    <property type="match status" value="6"/>
</dbReference>
<evidence type="ECO:0000256" key="1">
    <source>
        <dbReference type="ARBA" id="ARBA00022574"/>
    </source>
</evidence>
<evidence type="ECO:0000313" key="8">
    <source>
        <dbReference type="Proteomes" id="UP000677054"/>
    </source>
</evidence>
<dbReference type="GO" id="GO:0030246">
    <property type="term" value="F:carbohydrate binding"/>
    <property type="evidence" value="ECO:0007669"/>
    <property type="project" value="UniProtKB-KW"/>
</dbReference>
<dbReference type="CDD" id="cd00070">
    <property type="entry name" value="GLECT"/>
    <property type="match status" value="1"/>
</dbReference>
<dbReference type="SUPFAM" id="SSF158230">
    <property type="entry name" value="PRP4-like"/>
    <property type="match status" value="1"/>
</dbReference>
<evidence type="ECO:0000256" key="2">
    <source>
        <dbReference type="ARBA" id="ARBA00022734"/>
    </source>
</evidence>
<dbReference type="EMBL" id="CAJPEV010003803">
    <property type="protein sequence ID" value="CAG0900568.1"/>
    <property type="molecule type" value="Genomic_DNA"/>
</dbReference>
<evidence type="ECO:0000313" key="7">
    <source>
        <dbReference type="EMBL" id="CAD7251759.1"/>
    </source>
</evidence>
<name>A0A7R9FR14_9CRUS</name>
<feature type="compositionally biased region" description="Basic and acidic residues" evidence="5">
    <location>
        <begin position="547"/>
        <end position="566"/>
    </location>
</feature>
<feature type="region of interest" description="Disordered" evidence="5">
    <location>
        <begin position="180"/>
        <end position="275"/>
    </location>
</feature>
<dbReference type="InterPro" id="IPR036285">
    <property type="entry name" value="PRP4-like_sf"/>
</dbReference>
<keyword evidence="8" id="KW-1185">Reference proteome</keyword>
<dbReference type="PANTHER" id="PTHR19846">
    <property type="entry name" value="WD40 REPEAT PROTEIN"/>
    <property type="match status" value="1"/>
</dbReference>
<dbReference type="Gene3D" id="4.10.280.110">
    <property type="entry name" value="Pre-mRNA processing factor 4 domain"/>
    <property type="match status" value="1"/>
</dbReference>
<feature type="repeat" description="WD" evidence="4">
    <location>
        <begin position="674"/>
        <end position="723"/>
    </location>
</feature>
<dbReference type="InterPro" id="IPR014906">
    <property type="entry name" value="PRP4-like"/>
</dbReference>
<feature type="repeat" description="WD" evidence="4">
    <location>
        <begin position="857"/>
        <end position="892"/>
    </location>
</feature>
<dbReference type="FunFam" id="2.130.10.10:FF:000443">
    <property type="entry name" value="U4/U6 small nuclear ribonucleoprotein Prp4"/>
    <property type="match status" value="1"/>
</dbReference>
<feature type="compositionally biased region" description="Pro residues" evidence="5">
    <location>
        <begin position="204"/>
        <end position="214"/>
    </location>
</feature>
<dbReference type="PROSITE" id="PS50294">
    <property type="entry name" value="WD_REPEATS_REGION"/>
    <property type="match status" value="3"/>
</dbReference>
<dbReference type="PROSITE" id="PS00678">
    <property type="entry name" value="WD_REPEATS_1"/>
    <property type="match status" value="2"/>
</dbReference>
<organism evidence="7">
    <name type="scientific">Darwinula stevensoni</name>
    <dbReference type="NCBI Taxonomy" id="69355"/>
    <lineage>
        <taxon>Eukaryota</taxon>
        <taxon>Metazoa</taxon>
        <taxon>Ecdysozoa</taxon>
        <taxon>Arthropoda</taxon>
        <taxon>Crustacea</taxon>
        <taxon>Oligostraca</taxon>
        <taxon>Ostracoda</taxon>
        <taxon>Podocopa</taxon>
        <taxon>Podocopida</taxon>
        <taxon>Darwinulocopina</taxon>
        <taxon>Darwinuloidea</taxon>
        <taxon>Darwinulidae</taxon>
        <taxon>Darwinula</taxon>
    </lineage>
</organism>
<dbReference type="Pfam" id="PF00337">
    <property type="entry name" value="Gal-bind_lectin"/>
    <property type="match status" value="2"/>
</dbReference>
<evidence type="ECO:0000256" key="5">
    <source>
        <dbReference type="SAM" id="MobiDB-lite"/>
    </source>
</evidence>
<evidence type="ECO:0000256" key="4">
    <source>
        <dbReference type="PROSITE-ProRule" id="PRU00221"/>
    </source>
</evidence>
<keyword evidence="3" id="KW-0677">Repeat</keyword>
<dbReference type="GO" id="GO:0017070">
    <property type="term" value="F:U6 snRNA binding"/>
    <property type="evidence" value="ECO:0007669"/>
    <property type="project" value="TreeGrafter"/>
</dbReference>
<dbReference type="Proteomes" id="UP000677054">
    <property type="component" value="Unassembled WGS sequence"/>
</dbReference>
<keyword evidence="2" id="KW-0430">Lectin</keyword>
<feature type="compositionally biased region" description="Basic and acidic residues" evidence="5">
    <location>
        <begin position="411"/>
        <end position="420"/>
    </location>
</feature>
<accession>A0A7R9FR14</accession>
<dbReference type="OrthoDB" id="540662at2759"/>
<dbReference type="GO" id="GO:0030621">
    <property type="term" value="F:U4 snRNA binding"/>
    <property type="evidence" value="ECO:0007669"/>
    <property type="project" value="TreeGrafter"/>
</dbReference>
<dbReference type="GO" id="GO:0000398">
    <property type="term" value="P:mRNA splicing, via spliceosome"/>
    <property type="evidence" value="ECO:0007669"/>
    <property type="project" value="TreeGrafter"/>
</dbReference>
<dbReference type="GO" id="GO:0046540">
    <property type="term" value="C:U4/U6 x U5 tri-snRNP complex"/>
    <property type="evidence" value="ECO:0007669"/>
    <property type="project" value="TreeGrafter"/>
</dbReference>